<keyword evidence="2" id="KW-1133">Transmembrane helix</keyword>
<feature type="compositionally biased region" description="Basic and acidic residues" evidence="1">
    <location>
        <begin position="76"/>
        <end position="93"/>
    </location>
</feature>
<keyword evidence="2" id="KW-0812">Transmembrane</keyword>
<proteinExistence type="predicted"/>
<organism evidence="3 4">
    <name type="scientific">candidate division LCP-89 bacterium B3_LCP</name>
    <dbReference type="NCBI Taxonomy" id="2012998"/>
    <lineage>
        <taxon>Bacteria</taxon>
        <taxon>Pseudomonadati</taxon>
        <taxon>Bacteria division LCP-89</taxon>
    </lineage>
</organism>
<evidence type="ECO:0000256" key="2">
    <source>
        <dbReference type="SAM" id="Phobius"/>
    </source>
</evidence>
<gene>
    <name evidence="3" type="ORF">CEE37_00795</name>
</gene>
<evidence type="ECO:0000256" key="1">
    <source>
        <dbReference type="SAM" id="MobiDB-lite"/>
    </source>
</evidence>
<dbReference type="AlphaFoldDB" id="A0A532V5J6"/>
<reference evidence="3 4" key="1">
    <citation type="submission" date="2017-06" db="EMBL/GenBank/DDBJ databases">
        <title>Novel microbial phyla capable of carbon fixation and sulfur reduction in deep-sea sediments.</title>
        <authorList>
            <person name="Huang J."/>
            <person name="Baker B."/>
            <person name="Wang Y."/>
        </authorList>
    </citation>
    <scope>NUCLEOTIDE SEQUENCE [LARGE SCALE GENOMIC DNA]</scope>
    <source>
        <strain evidence="3">B3_LCP</strain>
    </source>
</reference>
<keyword evidence="2" id="KW-0472">Membrane</keyword>
<evidence type="ECO:0000313" key="3">
    <source>
        <dbReference type="EMBL" id="TKJ42247.1"/>
    </source>
</evidence>
<evidence type="ECO:0000313" key="4">
    <source>
        <dbReference type="Proteomes" id="UP000319619"/>
    </source>
</evidence>
<feature type="compositionally biased region" description="Basic and acidic residues" evidence="1">
    <location>
        <begin position="130"/>
        <end position="139"/>
    </location>
</feature>
<protein>
    <submittedName>
        <fullName evidence="3">Uncharacterized protein</fullName>
    </submittedName>
</protein>
<comment type="caution">
    <text evidence="3">The sequence shown here is derived from an EMBL/GenBank/DDBJ whole genome shotgun (WGS) entry which is preliminary data.</text>
</comment>
<dbReference type="EMBL" id="NJBN01000001">
    <property type="protein sequence ID" value="TKJ42247.1"/>
    <property type="molecule type" value="Genomic_DNA"/>
</dbReference>
<feature type="transmembrane region" description="Helical" evidence="2">
    <location>
        <begin position="12"/>
        <end position="28"/>
    </location>
</feature>
<feature type="region of interest" description="Disordered" evidence="1">
    <location>
        <begin position="76"/>
        <end position="146"/>
    </location>
</feature>
<dbReference type="Proteomes" id="UP000319619">
    <property type="component" value="Unassembled WGS sequence"/>
</dbReference>
<name>A0A532V5J6_UNCL8</name>
<feature type="transmembrane region" description="Helical" evidence="2">
    <location>
        <begin position="34"/>
        <end position="55"/>
    </location>
</feature>
<accession>A0A532V5J6</accession>
<sequence length="146" mass="16000">MTKEQAKGPSLSALAALATLAITLWMEVDLASALFRSVLVYLGFSMLIMAYRIVLGRFVASSQERAERELLEKVQREAEEEEAKHRQQAEKAKKGVSPRMQNETNGRADTALNKKAQNGKEPKVGASTAEKGDKKESEKAASPSVH</sequence>